<organism evidence="1 2">
    <name type="scientific">Beta vulgaris subsp. vulgaris</name>
    <name type="common">Beet</name>
    <dbReference type="NCBI Taxonomy" id="3555"/>
    <lineage>
        <taxon>Eukaryota</taxon>
        <taxon>Viridiplantae</taxon>
        <taxon>Streptophyta</taxon>
        <taxon>Embryophyta</taxon>
        <taxon>Tracheophyta</taxon>
        <taxon>Spermatophyta</taxon>
        <taxon>Magnoliopsida</taxon>
        <taxon>eudicotyledons</taxon>
        <taxon>Gunneridae</taxon>
        <taxon>Pentapetalae</taxon>
        <taxon>Caryophyllales</taxon>
        <taxon>Chenopodiaceae</taxon>
        <taxon>Betoideae</taxon>
        <taxon>Beta</taxon>
    </lineage>
</organism>
<dbReference type="EMBL" id="KQ090104">
    <property type="protein sequence ID" value="KMT10848.1"/>
    <property type="molecule type" value="Genomic_DNA"/>
</dbReference>
<dbReference type="Gramene" id="KMT10848">
    <property type="protein sequence ID" value="KMT10848"/>
    <property type="gene ID" value="BVRB_5g113490"/>
</dbReference>
<dbReference type="Proteomes" id="UP000035740">
    <property type="component" value="Chromosome 5"/>
</dbReference>
<gene>
    <name evidence="1" type="ORF">BVRB_5g113490</name>
</gene>
<name>A0A0J8CFQ8_BETVV</name>
<dbReference type="AlphaFoldDB" id="A0A0J8CFQ8"/>
<protein>
    <submittedName>
        <fullName evidence="1">Uncharacterized protein</fullName>
    </submittedName>
</protein>
<reference evidence="1 2" key="1">
    <citation type="journal article" date="2014" name="Nature">
        <title>The genome of the recently domesticated crop plant sugar beet (Beta vulgaris).</title>
        <authorList>
            <person name="Dohm J.C."/>
            <person name="Minoche A.E."/>
            <person name="Holtgrawe D."/>
            <person name="Capella-Gutierrez S."/>
            <person name="Zakrzewski F."/>
            <person name="Tafer H."/>
            <person name="Rupp O."/>
            <person name="Sorensen T.R."/>
            <person name="Stracke R."/>
            <person name="Reinhardt R."/>
            <person name="Goesmann A."/>
            <person name="Kraft T."/>
            <person name="Schulz B."/>
            <person name="Stadler P.F."/>
            <person name="Schmidt T."/>
            <person name="Gabaldon T."/>
            <person name="Lehrach H."/>
            <person name="Weisshaar B."/>
            <person name="Himmelbauer H."/>
        </authorList>
    </citation>
    <scope>NUCLEOTIDE SEQUENCE [LARGE SCALE GENOMIC DNA]</scope>
    <source>
        <tissue evidence="1">Taproot</tissue>
    </source>
</reference>
<accession>A0A0J8CFQ8</accession>
<evidence type="ECO:0000313" key="1">
    <source>
        <dbReference type="EMBL" id="KMT10848.1"/>
    </source>
</evidence>
<keyword evidence="2" id="KW-1185">Reference proteome</keyword>
<sequence>MILFPSLGSPFSEFSSLLPFVSLLKLEPQSFSKY</sequence>
<proteinExistence type="predicted"/>
<evidence type="ECO:0000313" key="2">
    <source>
        <dbReference type="Proteomes" id="UP000035740"/>
    </source>
</evidence>